<organism evidence="1 2">
    <name type="scientific">Phytophthora infestans</name>
    <name type="common">Potato late blight agent</name>
    <name type="synonym">Botrytis infestans</name>
    <dbReference type="NCBI Taxonomy" id="4787"/>
    <lineage>
        <taxon>Eukaryota</taxon>
        <taxon>Sar</taxon>
        <taxon>Stramenopiles</taxon>
        <taxon>Oomycota</taxon>
        <taxon>Peronosporomycetes</taxon>
        <taxon>Peronosporales</taxon>
        <taxon>Peronosporaceae</taxon>
        <taxon>Phytophthora</taxon>
    </lineage>
</organism>
<accession>A0A8S9UF32</accession>
<dbReference type="Proteomes" id="UP000704712">
    <property type="component" value="Unassembled WGS sequence"/>
</dbReference>
<proteinExistence type="predicted"/>
<reference evidence="1" key="1">
    <citation type="submission" date="2020-03" db="EMBL/GenBank/DDBJ databases">
        <title>Hybrid Assembly of Korean Phytophthora infestans isolates.</title>
        <authorList>
            <person name="Prokchorchik M."/>
            <person name="Lee Y."/>
            <person name="Seo J."/>
            <person name="Cho J.-H."/>
            <person name="Park Y.-E."/>
            <person name="Jang D.-C."/>
            <person name="Im J.-S."/>
            <person name="Choi J.-G."/>
            <person name="Park H.-J."/>
            <person name="Lee G.-B."/>
            <person name="Lee Y.-G."/>
            <person name="Hong S.-Y."/>
            <person name="Cho K."/>
            <person name="Sohn K.H."/>
        </authorList>
    </citation>
    <scope>NUCLEOTIDE SEQUENCE</scope>
    <source>
        <strain evidence="1">KR_2_A2</strain>
    </source>
</reference>
<protein>
    <submittedName>
        <fullName evidence="1">Uncharacterized protein</fullName>
    </submittedName>
</protein>
<sequence length="96" mass="11070">MTTLTEALLAMLEVLCVGDITWLLRMRIRIGAEAKTTTIDLFQFVTERLQRFAMESGNPYVISKTIGLLLSFGWREERIGRPYSLQRCRLRSAVMD</sequence>
<name>A0A8S9UF32_PHYIN</name>
<gene>
    <name evidence="1" type="ORF">GN958_ATG11486</name>
</gene>
<evidence type="ECO:0000313" key="1">
    <source>
        <dbReference type="EMBL" id="KAF4139270.1"/>
    </source>
</evidence>
<dbReference type="EMBL" id="JAACNO010001558">
    <property type="protein sequence ID" value="KAF4139270.1"/>
    <property type="molecule type" value="Genomic_DNA"/>
</dbReference>
<comment type="caution">
    <text evidence="1">The sequence shown here is derived from an EMBL/GenBank/DDBJ whole genome shotgun (WGS) entry which is preliminary data.</text>
</comment>
<dbReference type="AlphaFoldDB" id="A0A8S9UF32"/>
<evidence type="ECO:0000313" key="2">
    <source>
        <dbReference type="Proteomes" id="UP000704712"/>
    </source>
</evidence>